<keyword evidence="2" id="KW-0269">Exonuclease</keyword>
<gene>
    <name evidence="2" type="ORF">QQ020_35295</name>
</gene>
<dbReference type="PROSITE" id="PS50164">
    <property type="entry name" value="GIY_YIG"/>
    <property type="match status" value="1"/>
</dbReference>
<keyword evidence="2" id="KW-0378">Hydrolase</keyword>
<feature type="domain" description="GIY-YIG" evidence="1">
    <location>
        <begin position="196"/>
        <end position="273"/>
    </location>
</feature>
<protein>
    <submittedName>
        <fullName evidence="2">Exonuclease domain-containing protein</fullName>
    </submittedName>
</protein>
<dbReference type="InterPro" id="IPR000305">
    <property type="entry name" value="GIY-YIG_endonuc"/>
</dbReference>
<dbReference type="CDD" id="cd06127">
    <property type="entry name" value="DEDDh"/>
    <property type="match status" value="1"/>
</dbReference>
<dbReference type="SMART" id="SM00465">
    <property type="entry name" value="GIYc"/>
    <property type="match status" value="1"/>
</dbReference>
<dbReference type="Proteomes" id="UP001172083">
    <property type="component" value="Unassembled WGS sequence"/>
</dbReference>
<keyword evidence="3" id="KW-1185">Reference proteome</keyword>
<dbReference type="InterPro" id="IPR036397">
    <property type="entry name" value="RNaseH_sf"/>
</dbReference>
<dbReference type="EMBL" id="JAUJEB010000016">
    <property type="protein sequence ID" value="MDN5217394.1"/>
    <property type="molecule type" value="Genomic_DNA"/>
</dbReference>
<dbReference type="InterPro" id="IPR035901">
    <property type="entry name" value="GIY-YIG_endonuc_sf"/>
</dbReference>
<dbReference type="NCBIfam" id="TIGR00573">
    <property type="entry name" value="dnaq"/>
    <property type="match status" value="1"/>
</dbReference>
<accession>A0ABT8LHW3</accession>
<dbReference type="CDD" id="cd10434">
    <property type="entry name" value="GIY-YIG_UvrC_Cho"/>
    <property type="match status" value="1"/>
</dbReference>
<proteinExistence type="predicted"/>
<dbReference type="Gene3D" id="3.30.420.10">
    <property type="entry name" value="Ribonuclease H-like superfamily/Ribonuclease H"/>
    <property type="match status" value="1"/>
</dbReference>
<dbReference type="GO" id="GO:0004527">
    <property type="term" value="F:exonuclease activity"/>
    <property type="evidence" value="ECO:0007669"/>
    <property type="project" value="UniProtKB-KW"/>
</dbReference>
<dbReference type="PANTHER" id="PTHR30231">
    <property type="entry name" value="DNA POLYMERASE III SUBUNIT EPSILON"/>
    <property type="match status" value="1"/>
</dbReference>
<dbReference type="SMART" id="SM00479">
    <property type="entry name" value="EXOIII"/>
    <property type="match status" value="1"/>
</dbReference>
<dbReference type="Pfam" id="PF00929">
    <property type="entry name" value="RNase_T"/>
    <property type="match status" value="1"/>
</dbReference>
<evidence type="ECO:0000313" key="3">
    <source>
        <dbReference type="Proteomes" id="UP001172083"/>
    </source>
</evidence>
<evidence type="ECO:0000259" key="1">
    <source>
        <dbReference type="PROSITE" id="PS50164"/>
    </source>
</evidence>
<dbReference type="Pfam" id="PF01541">
    <property type="entry name" value="GIY-YIG"/>
    <property type="match status" value="1"/>
</dbReference>
<dbReference type="SUPFAM" id="SSF53098">
    <property type="entry name" value="Ribonuclease H-like"/>
    <property type="match status" value="1"/>
</dbReference>
<evidence type="ECO:0000313" key="2">
    <source>
        <dbReference type="EMBL" id="MDN5217394.1"/>
    </source>
</evidence>
<reference evidence="2" key="1">
    <citation type="submission" date="2023-06" db="EMBL/GenBank/DDBJ databases">
        <title>Genomic of Agaribacillus aureum.</title>
        <authorList>
            <person name="Wang G."/>
        </authorList>
    </citation>
    <scope>NUCLEOTIDE SEQUENCE</scope>
    <source>
        <strain evidence="2">BMA12</strain>
    </source>
</reference>
<dbReference type="Gene3D" id="3.40.1440.10">
    <property type="entry name" value="GIY-YIG endonuclease"/>
    <property type="match status" value="1"/>
</dbReference>
<dbReference type="PANTHER" id="PTHR30231:SF41">
    <property type="entry name" value="DNA POLYMERASE III SUBUNIT EPSILON"/>
    <property type="match status" value="1"/>
</dbReference>
<dbReference type="SUPFAM" id="SSF82771">
    <property type="entry name" value="GIY-YIG endonuclease"/>
    <property type="match status" value="1"/>
</dbReference>
<name>A0ABT8LHW3_9BACT</name>
<dbReference type="InterPro" id="IPR006054">
    <property type="entry name" value="DnaQ"/>
</dbReference>
<keyword evidence="2" id="KW-0540">Nuclease</keyword>
<sequence>MFTIIDIETTGGNSKSDKITEIAIYQHDGTKIINEYSTLINPERRIPFYITELTGIDDDMVADAPKFFEVAKDIVDLTSDAVFVAHNVGFDYNFIRSEFKSLGYDFNRPKLCTVKLSRLLMPGKTSYSLGRLCKDLNINISHRHRASGDALATVTLFEMLLAKDQHNIIAAGGKPKHLPAHLNSNLSPDIIDALPDKAGVYYFFNGHHELIYVGKSKNIKSRIRAHLNNFDNLKAIELRNEMAFIEYELTGSELISMLLESVEIKRHKPYFNRAQLKSGYNYGVFMELLIDGFIHFKAGKISGKNHPIAVFTSQNQAKGFLNHTVEEFDLCPKLAGLDYTNGPCIRHLTQHCDGHCREKDRQEDYNSRAMTVVKSMEYDHANFLIIDRGRHENEISVVQIEKGRYCGYGYAEEAAATDNIETLKNCIDKQEDNREVQQIIKGFLKKNTAEKVIPY</sequence>
<dbReference type="InterPro" id="IPR047296">
    <property type="entry name" value="GIY-YIG_UvrC_Cho"/>
</dbReference>
<organism evidence="2 3">
    <name type="scientific">Agaribacillus aureus</name>
    <dbReference type="NCBI Taxonomy" id="3051825"/>
    <lineage>
        <taxon>Bacteria</taxon>
        <taxon>Pseudomonadati</taxon>
        <taxon>Bacteroidota</taxon>
        <taxon>Cytophagia</taxon>
        <taxon>Cytophagales</taxon>
        <taxon>Splendidivirgaceae</taxon>
        <taxon>Agaribacillus</taxon>
    </lineage>
</organism>
<dbReference type="InterPro" id="IPR012337">
    <property type="entry name" value="RNaseH-like_sf"/>
</dbReference>
<comment type="caution">
    <text evidence="2">The sequence shown here is derived from an EMBL/GenBank/DDBJ whole genome shotgun (WGS) entry which is preliminary data.</text>
</comment>
<dbReference type="RefSeq" id="WP_346762731.1">
    <property type="nucleotide sequence ID" value="NZ_JAUJEB010000016.1"/>
</dbReference>
<dbReference type="InterPro" id="IPR013520">
    <property type="entry name" value="Ribonucl_H"/>
</dbReference>